<dbReference type="EMBL" id="DAAURV010000001">
    <property type="protein sequence ID" value="HAF2591206.1"/>
    <property type="molecule type" value="Genomic_DNA"/>
</dbReference>
<accession>A0A744JPQ6</accession>
<name>A0A744JPQ6_SALER</name>
<comment type="caution">
    <text evidence="1">The sequence shown here is derived from an EMBL/GenBank/DDBJ whole genome shotgun (WGS) entry which is preliminary data.</text>
</comment>
<sequence>MLRQYGDKIHFYKHMTKLCLWYRHVLAINVDKHNFYEHMGRVPETSYLFSY</sequence>
<protein>
    <submittedName>
        <fullName evidence="1">Uncharacterized protein</fullName>
    </submittedName>
</protein>
<evidence type="ECO:0000313" key="1">
    <source>
        <dbReference type="EMBL" id="HAF2591206.1"/>
    </source>
</evidence>
<proteinExistence type="predicted"/>
<organism evidence="1">
    <name type="scientific">Salmonella enterica</name>
    <name type="common">Salmonella choleraesuis</name>
    <dbReference type="NCBI Taxonomy" id="28901"/>
    <lineage>
        <taxon>Bacteria</taxon>
        <taxon>Pseudomonadati</taxon>
        <taxon>Pseudomonadota</taxon>
        <taxon>Gammaproteobacteria</taxon>
        <taxon>Enterobacterales</taxon>
        <taxon>Enterobacteriaceae</taxon>
        <taxon>Salmonella</taxon>
    </lineage>
</organism>
<dbReference type="AlphaFoldDB" id="A0A744JPQ6"/>
<gene>
    <name evidence="1" type="ORF">G8N62_000218</name>
</gene>
<reference evidence="1" key="2">
    <citation type="submission" date="2020-02" db="EMBL/GenBank/DDBJ databases">
        <authorList>
            <consortium name="NCBI Pathogen Detection Project"/>
        </authorList>
    </citation>
    <scope>NUCLEOTIDE SEQUENCE</scope>
    <source>
        <strain evidence="1">MA.AU149 SUB-73</strain>
    </source>
</reference>
<reference evidence="1" key="1">
    <citation type="journal article" date="2018" name="Genome Biol.">
        <title>SKESA: strategic k-mer extension for scrupulous assemblies.</title>
        <authorList>
            <person name="Souvorov A."/>
            <person name="Agarwala R."/>
            <person name="Lipman D.J."/>
        </authorList>
    </citation>
    <scope>NUCLEOTIDE SEQUENCE</scope>
    <source>
        <strain evidence="1">MA.AU149 SUB-73</strain>
    </source>
</reference>